<protein>
    <recommendedName>
        <fullName evidence="3">Nudix hydrolase domain-containing protein</fullName>
    </recommendedName>
</protein>
<reference evidence="1 2" key="1">
    <citation type="submission" date="2020-07" db="EMBL/GenBank/DDBJ databases">
        <title>Streptomyces isolated from Indian soil.</title>
        <authorList>
            <person name="Mandal S."/>
            <person name="Maiti P.K."/>
        </authorList>
    </citation>
    <scope>NUCLEOTIDE SEQUENCE [LARGE SCALE GENOMIC DNA]</scope>
    <source>
        <strain evidence="1 2">PSKA54</strain>
    </source>
</reference>
<evidence type="ECO:0000313" key="1">
    <source>
        <dbReference type="EMBL" id="MBA4861135.1"/>
    </source>
</evidence>
<dbReference type="SUPFAM" id="SSF55811">
    <property type="entry name" value="Nudix"/>
    <property type="match status" value="1"/>
</dbReference>
<accession>A0A7W2HER9</accession>
<dbReference type="AlphaFoldDB" id="A0A7W2HER9"/>
<evidence type="ECO:0008006" key="3">
    <source>
        <dbReference type="Google" id="ProtNLM"/>
    </source>
</evidence>
<dbReference type="Gene3D" id="3.90.79.10">
    <property type="entry name" value="Nucleoside Triphosphate Pyrophosphohydrolase"/>
    <property type="match status" value="1"/>
</dbReference>
<dbReference type="Proteomes" id="UP000586976">
    <property type="component" value="Unassembled WGS sequence"/>
</dbReference>
<gene>
    <name evidence="1" type="ORF">H1V43_07010</name>
</gene>
<keyword evidence="2" id="KW-1185">Reference proteome</keyword>
<sequence length="151" mass="16747">MDDAPSHGHDVVRPVVIDSPKRLLLLIPSEPEGDEICWTLPAVPMRPGETSRRAVTRHLRRGVHFPPLRISPLIGRLSRRDAVEGVQYVVVVRPAAESCPPAVRCAVAPEACWWTTAELRSARALIEPAELLDFMDGYWGGWLPDGEISLE</sequence>
<comment type="caution">
    <text evidence="1">The sequence shown here is derived from an EMBL/GenBank/DDBJ whole genome shotgun (WGS) entry which is preliminary data.</text>
</comment>
<dbReference type="RefSeq" id="WP_181863173.1">
    <property type="nucleotide sequence ID" value="NZ_JACEQY010000004.1"/>
</dbReference>
<organism evidence="1 2">
    <name type="scientific">Streptomyces himalayensis subsp. aureolus</name>
    <dbReference type="NCBI Taxonomy" id="2758039"/>
    <lineage>
        <taxon>Bacteria</taxon>
        <taxon>Bacillati</taxon>
        <taxon>Actinomycetota</taxon>
        <taxon>Actinomycetes</taxon>
        <taxon>Kitasatosporales</taxon>
        <taxon>Streptomycetaceae</taxon>
        <taxon>Streptomyces</taxon>
        <taxon>Streptomyces himalayensis</taxon>
    </lineage>
</organism>
<dbReference type="InterPro" id="IPR015797">
    <property type="entry name" value="NUDIX_hydrolase-like_dom_sf"/>
</dbReference>
<dbReference type="EMBL" id="JACEQY010000004">
    <property type="protein sequence ID" value="MBA4861135.1"/>
    <property type="molecule type" value="Genomic_DNA"/>
</dbReference>
<name>A0A7W2HER9_9ACTN</name>
<evidence type="ECO:0000313" key="2">
    <source>
        <dbReference type="Proteomes" id="UP000586976"/>
    </source>
</evidence>
<proteinExistence type="predicted"/>